<organism evidence="1 2">
    <name type="scientific">Cryomyces antarcticus</name>
    <dbReference type="NCBI Taxonomy" id="329879"/>
    <lineage>
        <taxon>Eukaryota</taxon>
        <taxon>Fungi</taxon>
        <taxon>Dikarya</taxon>
        <taxon>Ascomycota</taxon>
        <taxon>Pezizomycotina</taxon>
        <taxon>Dothideomycetes</taxon>
        <taxon>Dothideomycetes incertae sedis</taxon>
        <taxon>Cryomyces</taxon>
    </lineage>
</organism>
<comment type="caution">
    <text evidence="1">The sequence shown here is derived from an EMBL/GenBank/DDBJ whole genome shotgun (WGS) entry which is preliminary data.</text>
</comment>
<dbReference type="EMBL" id="JAVRRA010001808">
    <property type="protein sequence ID" value="KAK5279100.1"/>
    <property type="molecule type" value="Genomic_DNA"/>
</dbReference>
<reference evidence="1 2" key="1">
    <citation type="submission" date="2023-08" db="EMBL/GenBank/DDBJ databases">
        <title>Black Yeasts Isolated from many extreme environments.</title>
        <authorList>
            <person name="Coleine C."/>
            <person name="Stajich J.E."/>
            <person name="Selbmann L."/>
        </authorList>
    </citation>
    <scope>NUCLEOTIDE SEQUENCE [LARGE SCALE GENOMIC DNA]</scope>
    <source>
        <strain evidence="1 2">CCFEE 536</strain>
    </source>
</reference>
<dbReference type="Proteomes" id="UP001357485">
    <property type="component" value="Unassembled WGS sequence"/>
</dbReference>
<keyword evidence="2" id="KW-1185">Reference proteome</keyword>
<evidence type="ECO:0000313" key="1">
    <source>
        <dbReference type="EMBL" id="KAK5279100.1"/>
    </source>
</evidence>
<proteinExistence type="predicted"/>
<name>A0ABR0M3V4_9PEZI</name>
<sequence length="164" mass="18616">MYLPKTSCEDDGWSSGFVNLNKPHEHLEAGQWVAIDSQWTDNIPILARVGGAIPVGRDVQTVSGAENRETCPDLPEDDRRGVEIFPPEKSWPGRTYRNTWYEDDGISARPNIAKFTLSYSSREETVAVELEIELNGYELRWKHLSIILPVRETRMVVARETKSG</sequence>
<gene>
    <name evidence="1" type="ORF">LTR16_007984</name>
</gene>
<protein>
    <submittedName>
        <fullName evidence="1">Uncharacterized protein</fullName>
    </submittedName>
</protein>
<accession>A0ABR0M3V4</accession>
<evidence type="ECO:0000313" key="2">
    <source>
        <dbReference type="Proteomes" id="UP001357485"/>
    </source>
</evidence>